<comment type="caution">
    <text evidence="1">The sequence shown here is derived from an EMBL/GenBank/DDBJ whole genome shotgun (WGS) entry which is preliminary data.</text>
</comment>
<accession>A0ACC1HFD5</accession>
<organism evidence="1 2">
    <name type="scientific">Spiromyces aspiralis</name>
    <dbReference type="NCBI Taxonomy" id="68401"/>
    <lineage>
        <taxon>Eukaryota</taxon>
        <taxon>Fungi</taxon>
        <taxon>Fungi incertae sedis</taxon>
        <taxon>Zoopagomycota</taxon>
        <taxon>Kickxellomycotina</taxon>
        <taxon>Kickxellomycetes</taxon>
        <taxon>Kickxellales</taxon>
        <taxon>Kickxellaceae</taxon>
        <taxon>Spiromyces</taxon>
    </lineage>
</organism>
<protein>
    <submittedName>
        <fullName evidence="1">Uncharacterized protein</fullName>
    </submittedName>
</protein>
<evidence type="ECO:0000313" key="2">
    <source>
        <dbReference type="Proteomes" id="UP001145114"/>
    </source>
</evidence>
<sequence length="241" mass="25399">MDYRAAATRNLTPASSTPSIAGVSATSLKKAASQSPALTASTADSASIPKGTTTSGTATSSGDSSSSSSDNGGIDKPDDVLDAIVGVAVEIKTYPVDGEKGLSKRDDAVVSRVDIIAMSQIESIKVLSVKDATELANVELPKVEALDVRTVMDRHDSALRDAYSECSRIGIGVTAEGQQIFDALRKTLPCRWHEKQIIVLDEVLIDPPYSPSDCKANPSSANLLQRVRKVLQGERARLGQS</sequence>
<proteinExistence type="predicted"/>
<dbReference type="EMBL" id="JAMZIH010005444">
    <property type="protein sequence ID" value="KAJ1675172.1"/>
    <property type="molecule type" value="Genomic_DNA"/>
</dbReference>
<evidence type="ECO:0000313" key="1">
    <source>
        <dbReference type="EMBL" id="KAJ1675172.1"/>
    </source>
</evidence>
<dbReference type="Proteomes" id="UP001145114">
    <property type="component" value="Unassembled WGS sequence"/>
</dbReference>
<name>A0ACC1HFD5_9FUNG</name>
<keyword evidence="2" id="KW-1185">Reference proteome</keyword>
<reference evidence="1" key="1">
    <citation type="submission" date="2022-06" db="EMBL/GenBank/DDBJ databases">
        <title>Phylogenomic reconstructions and comparative analyses of Kickxellomycotina fungi.</title>
        <authorList>
            <person name="Reynolds N.K."/>
            <person name="Stajich J.E."/>
            <person name="Barry K."/>
            <person name="Grigoriev I.V."/>
            <person name="Crous P."/>
            <person name="Smith M.E."/>
        </authorList>
    </citation>
    <scope>NUCLEOTIDE SEQUENCE</scope>
    <source>
        <strain evidence="1">RSA 2271</strain>
    </source>
</reference>
<gene>
    <name evidence="1" type="ORF">EV182_001786</name>
</gene>